<comment type="caution">
    <text evidence="2">The sequence shown here is derived from an EMBL/GenBank/DDBJ whole genome shotgun (WGS) entry which is preliminary data.</text>
</comment>
<evidence type="ECO:0000313" key="3">
    <source>
        <dbReference type="Proteomes" id="UP000197468"/>
    </source>
</evidence>
<evidence type="ECO:0000256" key="1">
    <source>
        <dbReference type="SAM" id="MobiDB-lite"/>
    </source>
</evidence>
<evidence type="ECO:0000313" key="2">
    <source>
        <dbReference type="EMBL" id="OWQ86235.1"/>
    </source>
</evidence>
<dbReference type="OrthoDB" id="3035379at2"/>
<feature type="region of interest" description="Disordered" evidence="1">
    <location>
        <begin position="1303"/>
        <end position="1322"/>
    </location>
</feature>
<dbReference type="RefSeq" id="WP_088386783.1">
    <property type="nucleotide sequence ID" value="NZ_NIOF01000011.1"/>
</dbReference>
<dbReference type="Proteomes" id="UP000197468">
    <property type="component" value="Unassembled WGS sequence"/>
</dbReference>
<organism evidence="2 3">
    <name type="scientific">Roseateles aquatilis</name>
    <dbReference type="NCBI Taxonomy" id="431061"/>
    <lineage>
        <taxon>Bacteria</taxon>
        <taxon>Pseudomonadati</taxon>
        <taxon>Pseudomonadota</taxon>
        <taxon>Betaproteobacteria</taxon>
        <taxon>Burkholderiales</taxon>
        <taxon>Sphaerotilaceae</taxon>
        <taxon>Roseateles</taxon>
    </lineage>
</organism>
<protein>
    <submittedName>
        <fullName evidence="2">Uncharacterized protein</fullName>
    </submittedName>
</protein>
<dbReference type="EMBL" id="NIOF01000011">
    <property type="protein sequence ID" value="OWQ86235.1"/>
    <property type="molecule type" value="Genomic_DNA"/>
</dbReference>
<keyword evidence="3" id="KW-1185">Reference proteome</keyword>
<sequence>MPLPPASRPGPKLERLLRLRALPSLRDLVPPVHPVDALAPDVADLDGAPDAAVAAYAAALRAGQPDLARSVQATCGPAPWIVRSAGIEDLAELLNAGGYDSLICLTPADLHARVAEVALSGLGERSTRQRALAGDAAPAQAIPCFVQPLLPITVDERVHRHHVPLIDTAVLERMESICTEVMVLFGFSAVDCEWGLETDRGFVSVTTLMPRDVSSAHVSHTLGFGFASAQTSGSRPTALALRPAGTPLRLWRGEQLLATDVRRLHLLQARPTRLDPALRTREAITGASRALLTRQYETVPGRLLTLGARIHGRALIAPDLATAWRHFLGLSADARVAVALVLVDEGNAEEHAGLMFRQERVTCVRTATARIPAGTEVVAFDGGVCFLGDASMARAVATEARRELVLPDDCALLFPPAALSPDGALTSTGAETLRQLQALPVAADIGARLLARSTQPARDLWLEDADGAVESPALLARRLRRARASGAGGANDTGGAPDALTRYAASYVRAAQLASGDKDIASILSNDATRGASLHLSSHATDALRELARHRDLRLPLALLDWRTAAAWLPHDVAQGLLLTAAARASERDHDTAALVLGLATLVESENRRLPMHDPEEAVALVRVLAAAFDAGLTAAHFDAVRALRLPLDAVAELATSVQRDPASLAAVGAFHDAVAAFRGVAGGGDTDALAQALASTWGELRETLDGLGLAHLVEQLRGTLIETFDASLKAILGLAIEEAAERHDDAAYRRYLAVMRHWIDFLQPIADNDRDRLVLDRFREWLAQWSAEPVPESFEIEDRNWRVEFEVIAAPQVAAEEHNDEDQDDPAEDGTAVEAAERYENPHVLHNLLHQWSLAGLRMDTARLPRRVRALEQFCATFSSRSTKVLRFERELLEIQIPMGTHKASYVFAPRQITVEWTEPPDCPGDEIARILAYEVILARLRDWMFPTLTIRRERVLGTWTLFIRLRADNADARAGGLADAAEDGGGWRIEALHRFVAATRLLFDASYDFSYVDNDAVDGLAQRLDQPGWPAIFEHLVHYRAVLEDAAQYVALHALPLSSTVSAIAQSGVVRGIFRRCLRGGAARGLALIDGLARSLDRLDDTERWRHRYEHLRQACLALSAMWPHEALAALETLAAPGTPETSTARGAPGPRDDAVAADASAAAPHVGHELLAACLFCRADLRDELRRVATAQGPALSGLPGLIVRHAPEIALAAWGPEALAGLLADTGARWRRAKHFVLAHAADRLAPARLDGLLRDLESVPLGLTPDADAALDARLATLGPRLRFTLARGVDWTALAGAAGDRDGDHEQDEHDDDGDI</sequence>
<name>A0A246J0Z6_9BURK</name>
<reference evidence="2 3" key="1">
    <citation type="journal article" date="2008" name="Int. J. Syst. Evol. Microbiol.">
        <title>Description of Roseateles aquatilis sp. nov. and Roseateles terrae sp. nov., in the class Betaproteobacteria, and emended description of the genus Roseateles.</title>
        <authorList>
            <person name="Gomila M."/>
            <person name="Bowien B."/>
            <person name="Falsen E."/>
            <person name="Moore E.R."/>
            <person name="Lalucat J."/>
        </authorList>
    </citation>
    <scope>NUCLEOTIDE SEQUENCE [LARGE SCALE GENOMIC DNA]</scope>
    <source>
        <strain evidence="2 3">CCUG 48205</strain>
    </source>
</reference>
<feature type="compositionally biased region" description="Basic and acidic residues" evidence="1">
    <location>
        <begin position="1305"/>
        <end position="1314"/>
    </location>
</feature>
<gene>
    <name evidence="2" type="ORF">CDN99_20585</name>
</gene>
<proteinExistence type="predicted"/>
<accession>A0A246J0Z6</accession>